<gene>
    <name evidence="2" type="ORF">DF185_00560</name>
</gene>
<dbReference type="Pfam" id="PF13460">
    <property type="entry name" value="NAD_binding_10"/>
    <property type="match status" value="1"/>
</dbReference>
<evidence type="ECO:0000259" key="1">
    <source>
        <dbReference type="Pfam" id="PF13460"/>
    </source>
</evidence>
<evidence type="ECO:0000313" key="3">
    <source>
        <dbReference type="Proteomes" id="UP000248079"/>
    </source>
</evidence>
<dbReference type="EMBL" id="QFLI01000001">
    <property type="protein sequence ID" value="PXY02619.1"/>
    <property type="molecule type" value="Genomic_DNA"/>
</dbReference>
<organism evidence="2 3">
    <name type="scientific">Marinifilum breve</name>
    <dbReference type="NCBI Taxonomy" id="2184082"/>
    <lineage>
        <taxon>Bacteria</taxon>
        <taxon>Pseudomonadati</taxon>
        <taxon>Bacteroidota</taxon>
        <taxon>Bacteroidia</taxon>
        <taxon>Marinilabiliales</taxon>
        <taxon>Marinifilaceae</taxon>
    </lineage>
</organism>
<dbReference type="Gene3D" id="3.40.50.720">
    <property type="entry name" value="NAD(P)-binding Rossmann-like Domain"/>
    <property type="match status" value="1"/>
</dbReference>
<name>A0A2V4A1J8_9BACT</name>
<evidence type="ECO:0000313" key="2">
    <source>
        <dbReference type="EMBL" id="PXY02619.1"/>
    </source>
</evidence>
<accession>A0A2V4A1J8</accession>
<reference evidence="2 3" key="1">
    <citation type="submission" date="2018-05" db="EMBL/GenBank/DDBJ databases">
        <title>Marinifilum breve JC075T sp. nov., a marine bacterium isolated from Yongle Blue Hole in the South China Sea.</title>
        <authorList>
            <person name="Fu T."/>
        </authorList>
    </citation>
    <scope>NUCLEOTIDE SEQUENCE [LARGE SCALE GENOMIC DNA]</scope>
    <source>
        <strain evidence="2 3">JC075</strain>
    </source>
</reference>
<dbReference type="Proteomes" id="UP000248079">
    <property type="component" value="Unassembled WGS sequence"/>
</dbReference>
<dbReference type="SUPFAM" id="SSF51735">
    <property type="entry name" value="NAD(P)-binding Rossmann-fold domains"/>
    <property type="match status" value="1"/>
</dbReference>
<dbReference type="PANTHER" id="PTHR14097">
    <property type="entry name" value="OXIDOREDUCTASE HTATIP2"/>
    <property type="match status" value="1"/>
</dbReference>
<feature type="domain" description="NAD(P)-binding" evidence="1">
    <location>
        <begin position="8"/>
        <end position="137"/>
    </location>
</feature>
<dbReference type="OrthoDB" id="9798632at2"/>
<dbReference type="AlphaFoldDB" id="A0A2V4A1J8"/>
<dbReference type="PANTHER" id="PTHR14097:SF8">
    <property type="entry name" value="NAD(P)-BINDING DOMAIN-CONTAINING PROTEIN"/>
    <property type="match status" value="1"/>
</dbReference>
<dbReference type="InterPro" id="IPR016040">
    <property type="entry name" value="NAD(P)-bd_dom"/>
</dbReference>
<comment type="caution">
    <text evidence="2">The sequence shown here is derived from an EMBL/GenBank/DDBJ whole genome shotgun (WGS) entry which is preliminary data.</text>
</comment>
<sequence length="218" mass="24622">MKNIIITGATGMTGGIILKQCLESKEIGKITSFVRKPSGVEHSKLNEVVISDFMDYSKHQDEFKDIDAVYFCIGVYTGAVSDEKFKEITVDYTNRFVDALKEHSPNAKFCFLSGGGADNTEKSRMSFAKYKGMAENYMFANLVNAITFRPGYIYPVEKRQEPNFSYKVSRFLYPLIKLLGRNASIKSTELAYGMFKAGLRGAPKNILENRDILNFIEH</sequence>
<dbReference type="InterPro" id="IPR036291">
    <property type="entry name" value="NAD(P)-bd_dom_sf"/>
</dbReference>
<proteinExistence type="predicted"/>
<dbReference type="RefSeq" id="WP_110358780.1">
    <property type="nucleotide sequence ID" value="NZ_QFLI01000001.1"/>
</dbReference>
<keyword evidence="3" id="KW-1185">Reference proteome</keyword>
<protein>
    <recommendedName>
        <fullName evidence="1">NAD(P)-binding domain-containing protein</fullName>
    </recommendedName>
</protein>